<protein>
    <recommendedName>
        <fullName evidence="1">DUF218 domain-containing protein</fullName>
    </recommendedName>
</protein>
<dbReference type="EMBL" id="LAXJ01000026">
    <property type="protein sequence ID" value="KRS10811.1"/>
    <property type="molecule type" value="Genomic_DNA"/>
</dbReference>
<dbReference type="Proteomes" id="UP000051295">
    <property type="component" value="Unassembled WGS sequence"/>
</dbReference>
<organism evidence="2 3">
    <name type="scientific">Roseovarius atlanticus</name>
    <dbReference type="NCBI Taxonomy" id="1641875"/>
    <lineage>
        <taxon>Bacteria</taxon>
        <taxon>Pseudomonadati</taxon>
        <taxon>Pseudomonadota</taxon>
        <taxon>Alphaproteobacteria</taxon>
        <taxon>Rhodobacterales</taxon>
        <taxon>Roseobacteraceae</taxon>
        <taxon>Roseovarius</taxon>
    </lineage>
</organism>
<reference evidence="2 3" key="1">
    <citation type="submission" date="2015-04" db="EMBL/GenBank/DDBJ databases">
        <title>The draft genome sequence of Roseovarius sp.R12b.</title>
        <authorList>
            <person name="Li G."/>
            <person name="Lai Q."/>
            <person name="Shao Z."/>
            <person name="Yan P."/>
        </authorList>
    </citation>
    <scope>NUCLEOTIDE SEQUENCE [LARGE SCALE GENOMIC DNA]</scope>
    <source>
        <strain evidence="2 3">R12B</strain>
    </source>
</reference>
<comment type="caution">
    <text evidence="2">The sequence shown here is derived from an EMBL/GenBank/DDBJ whole genome shotgun (WGS) entry which is preliminary data.</text>
</comment>
<name>A0A0T5NPB9_9RHOB</name>
<evidence type="ECO:0000313" key="2">
    <source>
        <dbReference type="EMBL" id="KRS10811.1"/>
    </source>
</evidence>
<dbReference type="PATRIC" id="fig|1641875.4.peg.2307"/>
<dbReference type="InterPro" id="IPR014729">
    <property type="entry name" value="Rossmann-like_a/b/a_fold"/>
</dbReference>
<keyword evidence="3" id="KW-1185">Reference proteome</keyword>
<evidence type="ECO:0000313" key="3">
    <source>
        <dbReference type="Proteomes" id="UP000051295"/>
    </source>
</evidence>
<dbReference type="Gene3D" id="3.40.50.620">
    <property type="entry name" value="HUPs"/>
    <property type="match status" value="1"/>
</dbReference>
<dbReference type="CDD" id="cd06259">
    <property type="entry name" value="YdcF-like"/>
    <property type="match status" value="1"/>
</dbReference>
<evidence type="ECO:0000259" key="1">
    <source>
        <dbReference type="Pfam" id="PF02698"/>
    </source>
</evidence>
<dbReference type="RefSeq" id="WP_144435614.1">
    <property type="nucleotide sequence ID" value="NZ_LAXJ01000026.1"/>
</dbReference>
<feature type="domain" description="DUF218" evidence="1">
    <location>
        <begin position="70"/>
        <end position="236"/>
    </location>
</feature>
<dbReference type="AlphaFoldDB" id="A0A0T5NPB9"/>
<dbReference type="OrthoDB" id="9809813at2"/>
<proteinExistence type="predicted"/>
<dbReference type="InterPro" id="IPR003848">
    <property type="entry name" value="DUF218"/>
</dbReference>
<gene>
    <name evidence="2" type="ORF">XM53_18885</name>
</gene>
<accession>A0A0T5NPB9</accession>
<dbReference type="Pfam" id="PF02698">
    <property type="entry name" value="DUF218"/>
    <property type="match status" value="1"/>
</dbReference>
<sequence>MPSNLFFLLGILGPALLVLRKLASGRFCIALSMAGFLIFGYTSAGEGLVAPLEQRFVAADPDAAAPPVGIVVIGSGVSEVYAGTTGSPVGFRDGAETVFAATFLARQFPEARVIVSAGHGGNFPFEPLREADGMKRLMVLFGVSEDRIEVDGLSASTQDRIQNSIALMQQDKDKTWWLVTSAARLSRTIGVFRANKVEPVPYPVDYRWIPPFDPLYFYEFTEGLDMTDRAAKEWLGLA</sequence>
<dbReference type="STRING" id="1641875.XM53_18885"/>